<sequence>MGSMATNTTEMEAMSAKLRGQKLHIPDLRPIYNQWPTKCSPHYAQLKVTVELKIKEWIPAEDEKMRQSARKIDVAMFSAVWYPGCALDRLETMAWYTMWIVLWDDDIEDTVDLPKLRGIHNQALKYVAWCLGLEGEETTSPTKYCSLFQYCGAPLKAACTVAELKRLYQEIERYMRGCEEEATYVVSGKIPDEKTYWAHRLGSSSCDTYNALGEYMCGNTIPEELFEKPQMSDMWTELNKQIVCLNDLVSLKNEVARNWCGMVPIIMKEDASDSLEDAVATVVESIRKCGEIVERSAKELVAMAPDDDQKKNVENYVYVFLTNMSGNYWWS</sequence>
<dbReference type="PANTHER" id="PTHR35201:SF4">
    <property type="entry name" value="BETA-PINACENE SYNTHASE-RELATED"/>
    <property type="match status" value="1"/>
</dbReference>
<comment type="similarity">
    <text evidence="2 4">Belongs to the terpene synthase family.</text>
</comment>
<evidence type="ECO:0000256" key="4">
    <source>
        <dbReference type="RuleBase" id="RU366034"/>
    </source>
</evidence>
<dbReference type="PANTHER" id="PTHR35201">
    <property type="entry name" value="TERPENE SYNTHASE"/>
    <property type="match status" value="1"/>
</dbReference>
<dbReference type="Pfam" id="PF19086">
    <property type="entry name" value="Terpene_syn_C_2"/>
    <property type="match status" value="1"/>
</dbReference>
<keyword evidence="3 4" id="KW-0460">Magnesium</keyword>
<reference evidence="5" key="1">
    <citation type="journal article" date="2023" name="Mol. Phylogenet. Evol.">
        <title>Genome-scale phylogeny and comparative genomics of the fungal order Sordariales.</title>
        <authorList>
            <person name="Hensen N."/>
            <person name="Bonometti L."/>
            <person name="Westerberg I."/>
            <person name="Brannstrom I.O."/>
            <person name="Guillou S."/>
            <person name="Cros-Aarteil S."/>
            <person name="Calhoun S."/>
            <person name="Haridas S."/>
            <person name="Kuo A."/>
            <person name="Mondo S."/>
            <person name="Pangilinan J."/>
            <person name="Riley R."/>
            <person name="LaButti K."/>
            <person name="Andreopoulos B."/>
            <person name="Lipzen A."/>
            <person name="Chen C."/>
            <person name="Yan M."/>
            <person name="Daum C."/>
            <person name="Ng V."/>
            <person name="Clum A."/>
            <person name="Steindorff A."/>
            <person name="Ohm R.A."/>
            <person name="Martin F."/>
            <person name="Silar P."/>
            <person name="Natvig D.O."/>
            <person name="Lalanne C."/>
            <person name="Gautier V."/>
            <person name="Ament-Velasquez S.L."/>
            <person name="Kruys A."/>
            <person name="Hutchinson M.I."/>
            <person name="Powell A.J."/>
            <person name="Barry K."/>
            <person name="Miller A.N."/>
            <person name="Grigoriev I.V."/>
            <person name="Debuchy R."/>
            <person name="Gladieux P."/>
            <person name="Hiltunen Thoren M."/>
            <person name="Johannesson H."/>
        </authorList>
    </citation>
    <scope>NUCLEOTIDE SEQUENCE</scope>
    <source>
        <strain evidence="5">CBS 118394</strain>
    </source>
</reference>
<evidence type="ECO:0000313" key="5">
    <source>
        <dbReference type="EMBL" id="KAK3315699.1"/>
    </source>
</evidence>
<evidence type="ECO:0000256" key="2">
    <source>
        <dbReference type="ARBA" id="ARBA00006333"/>
    </source>
</evidence>
<keyword evidence="4" id="KW-0456">Lyase</keyword>
<protein>
    <recommendedName>
        <fullName evidence="4">Terpene synthase</fullName>
        <ecNumber evidence="4">4.2.3.-</ecNumber>
    </recommendedName>
</protein>
<dbReference type="EMBL" id="JAUEDM010000005">
    <property type="protein sequence ID" value="KAK3315699.1"/>
    <property type="molecule type" value="Genomic_DNA"/>
</dbReference>
<organism evidence="5 6">
    <name type="scientific">Apodospora peruviana</name>
    <dbReference type="NCBI Taxonomy" id="516989"/>
    <lineage>
        <taxon>Eukaryota</taxon>
        <taxon>Fungi</taxon>
        <taxon>Dikarya</taxon>
        <taxon>Ascomycota</taxon>
        <taxon>Pezizomycotina</taxon>
        <taxon>Sordariomycetes</taxon>
        <taxon>Sordariomycetidae</taxon>
        <taxon>Sordariales</taxon>
        <taxon>Lasiosphaeriaceae</taxon>
        <taxon>Apodospora</taxon>
    </lineage>
</organism>
<dbReference type="EC" id="4.2.3.-" evidence="4"/>
<comment type="cofactor">
    <cofactor evidence="1 4">
        <name>Mg(2+)</name>
        <dbReference type="ChEBI" id="CHEBI:18420"/>
    </cofactor>
</comment>
<keyword evidence="4" id="KW-0479">Metal-binding</keyword>
<proteinExistence type="inferred from homology"/>
<dbReference type="Proteomes" id="UP001283341">
    <property type="component" value="Unassembled WGS sequence"/>
</dbReference>
<dbReference type="InterPro" id="IPR034686">
    <property type="entry name" value="Terpene_cyclase-like_2"/>
</dbReference>
<comment type="caution">
    <text evidence="5">The sequence shown here is derived from an EMBL/GenBank/DDBJ whole genome shotgun (WGS) entry which is preliminary data.</text>
</comment>
<dbReference type="AlphaFoldDB" id="A0AAE0HZE4"/>
<gene>
    <name evidence="5" type="ORF">B0H66DRAFT_624319</name>
</gene>
<keyword evidence="6" id="KW-1185">Reference proteome</keyword>
<accession>A0AAE0HZE4</accession>
<reference evidence="5" key="2">
    <citation type="submission" date="2023-06" db="EMBL/GenBank/DDBJ databases">
        <authorList>
            <consortium name="Lawrence Berkeley National Laboratory"/>
            <person name="Haridas S."/>
            <person name="Hensen N."/>
            <person name="Bonometti L."/>
            <person name="Westerberg I."/>
            <person name="Brannstrom I.O."/>
            <person name="Guillou S."/>
            <person name="Cros-Aarteil S."/>
            <person name="Calhoun S."/>
            <person name="Kuo A."/>
            <person name="Mondo S."/>
            <person name="Pangilinan J."/>
            <person name="Riley R."/>
            <person name="Labutti K."/>
            <person name="Andreopoulos B."/>
            <person name="Lipzen A."/>
            <person name="Chen C."/>
            <person name="Yanf M."/>
            <person name="Daum C."/>
            <person name="Ng V."/>
            <person name="Clum A."/>
            <person name="Steindorff A."/>
            <person name="Ohm R."/>
            <person name="Martin F."/>
            <person name="Silar P."/>
            <person name="Natvig D."/>
            <person name="Lalanne C."/>
            <person name="Gautier V."/>
            <person name="Ament-Velasquez S.L."/>
            <person name="Kruys A."/>
            <person name="Hutchinson M.I."/>
            <person name="Powell A.J."/>
            <person name="Barry K."/>
            <person name="Miller A.N."/>
            <person name="Grigoriev I.V."/>
            <person name="Debuchy R."/>
            <person name="Gladieux P."/>
            <person name="Thoren M.H."/>
            <person name="Johannesson H."/>
        </authorList>
    </citation>
    <scope>NUCLEOTIDE SEQUENCE</scope>
    <source>
        <strain evidence="5">CBS 118394</strain>
    </source>
</reference>
<dbReference type="InterPro" id="IPR008949">
    <property type="entry name" value="Isoprenoid_synthase_dom_sf"/>
</dbReference>
<dbReference type="GO" id="GO:0046872">
    <property type="term" value="F:metal ion binding"/>
    <property type="evidence" value="ECO:0007669"/>
    <property type="project" value="UniProtKB-KW"/>
</dbReference>
<evidence type="ECO:0000313" key="6">
    <source>
        <dbReference type="Proteomes" id="UP001283341"/>
    </source>
</evidence>
<dbReference type="GO" id="GO:0010333">
    <property type="term" value="F:terpene synthase activity"/>
    <property type="evidence" value="ECO:0007669"/>
    <property type="project" value="InterPro"/>
</dbReference>
<name>A0AAE0HZE4_9PEZI</name>
<evidence type="ECO:0000256" key="3">
    <source>
        <dbReference type="ARBA" id="ARBA00022842"/>
    </source>
</evidence>
<dbReference type="GO" id="GO:0008299">
    <property type="term" value="P:isoprenoid biosynthetic process"/>
    <property type="evidence" value="ECO:0007669"/>
    <property type="project" value="UniProtKB-ARBA"/>
</dbReference>
<dbReference type="SUPFAM" id="SSF48576">
    <property type="entry name" value="Terpenoid synthases"/>
    <property type="match status" value="1"/>
</dbReference>
<evidence type="ECO:0000256" key="1">
    <source>
        <dbReference type="ARBA" id="ARBA00001946"/>
    </source>
</evidence>
<dbReference type="Gene3D" id="1.10.600.10">
    <property type="entry name" value="Farnesyl Diphosphate Synthase"/>
    <property type="match status" value="1"/>
</dbReference>